<dbReference type="InterPro" id="IPR050267">
    <property type="entry name" value="Anti-sigma-factor_SerPK"/>
</dbReference>
<dbReference type="Proteomes" id="UP000295157">
    <property type="component" value="Unassembled WGS sequence"/>
</dbReference>
<dbReference type="Pfam" id="PF13581">
    <property type="entry name" value="HATPase_c_2"/>
    <property type="match status" value="1"/>
</dbReference>
<name>A0A4R4N335_9ACTN</name>
<accession>A0A4R4N335</accession>
<dbReference type="SUPFAM" id="SSF55874">
    <property type="entry name" value="ATPase domain of HSP90 chaperone/DNA topoisomerase II/histidine kinase"/>
    <property type="match status" value="1"/>
</dbReference>
<protein>
    <recommendedName>
        <fullName evidence="2">Histidine kinase/HSP90-like ATPase domain-containing protein</fullName>
    </recommendedName>
</protein>
<dbReference type="PANTHER" id="PTHR35526:SF3">
    <property type="entry name" value="ANTI-SIGMA-F FACTOR RSBW"/>
    <property type="match status" value="1"/>
</dbReference>
<proteinExistence type="predicted"/>
<dbReference type="EMBL" id="SMJZ01000185">
    <property type="protein sequence ID" value="TDC00542.1"/>
    <property type="molecule type" value="Genomic_DNA"/>
</dbReference>
<evidence type="ECO:0000313" key="3">
    <source>
        <dbReference type="EMBL" id="TDC00542.1"/>
    </source>
</evidence>
<sequence length="174" mass="18744">MESHSGKGFKNARKVLRLMLKIPAGSKRCAPERPDVSLWRETTLRRGARTSWQARQAIGLWLADAPAVMRTDALQIVAELVANVIQHVPDGTGRDWVGLRLGFGAGFVRLEVIDPGTPTSAPGFIPRQPAPMEEAGRGLGIVAGLSARCGTYVVERGRRVVWAELATAVAVPEA</sequence>
<dbReference type="CDD" id="cd16936">
    <property type="entry name" value="HATPase_RsbW-like"/>
    <property type="match status" value="1"/>
</dbReference>
<dbReference type="InterPro" id="IPR003594">
    <property type="entry name" value="HATPase_dom"/>
</dbReference>
<dbReference type="Gene3D" id="3.30.565.10">
    <property type="entry name" value="Histidine kinase-like ATPase, C-terminal domain"/>
    <property type="match status" value="1"/>
</dbReference>
<evidence type="ECO:0000259" key="2">
    <source>
        <dbReference type="Pfam" id="PF13581"/>
    </source>
</evidence>
<feature type="domain" description="Histidine kinase/HSP90-like ATPase" evidence="2">
    <location>
        <begin position="54"/>
        <end position="161"/>
    </location>
</feature>
<keyword evidence="1" id="KW-0808">Transferase</keyword>
<dbReference type="GO" id="GO:0004674">
    <property type="term" value="F:protein serine/threonine kinase activity"/>
    <property type="evidence" value="ECO:0007669"/>
    <property type="project" value="UniProtKB-KW"/>
</dbReference>
<dbReference type="OrthoDB" id="4301723at2"/>
<evidence type="ECO:0000313" key="4">
    <source>
        <dbReference type="Proteomes" id="UP000295157"/>
    </source>
</evidence>
<dbReference type="PANTHER" id="PTHR35526">
    <property type="entry name" value="ANTI-SIGMA-F FACTOR RSBW-RELATED"/>
    <property type="match status" value="1"/>
</dbReference>
<keyword evidence="1" id="KW-0723">Serine/threonine-protein kinase</keyword>
<organism evidence="3 4">
    <name type="scientific">Nonomuraea longispora</name>
    <dbReference type="NCBI Taxonomy" id="1848320"/>
    <lineage>
        <taxon>Bacteria</taxon>
        <taxon>Bacillati</taxon>
        <taxon>Actinomycetota</taxon>
        <taxon>Actinomycetes</taxon>
        <taxon>Streptosporangiales</taxon>
        <taxon>Streptosporangiaceae</taxon>
        <taxon>Nonomuraea</taxon>
    </lineage>
</organism>
<comment type="caution">
    <text evidence="3">The sequence shown here is derived from an EMBL/GenBank/DDBJ whole genome shotgun (WGS) entry which is preliminary data.</text>
</comment>
<gene>
    <name evidence="3" type="ORF">E1267_34415</name>
</gene>
<dbReference type="AlphaFoldDB" id="A0A4R4N335"/>
<keyword evidence="4" id="KW-1185">Reference proteome</keyword>
<dbReference type="InterPro" id="IPR036890">
    <property type="entry name" value="HATPase_C_sf"/>
</dbReference>
<reference evidence="3 4" key="1">
    <citation type="submission" date="2019-02" db="EMBL/GenBank/DDBJ databases">
        <title>Draft genome sequences of novel Actinobacteria.</title>
        <authorList>
            <person name="Sahin N."/>
            <person name="Ay H."/>
            <person name="Saygin H."/>
        </authorList>
    </citation>
    <scope>NUCLEOTIDE SEQUENCE [LARGE SCALE GENOMIC DNA]</scope>
    <source>
        <strain evidence="3 4">KC201</strain>
    </source>
</reference>
<keyword evidence="1" id="KW-0418">Kinase</keyword>
<evidence type="ECO:0000256" key="1">
    <source>
        <dbReference type="ARBA" id="ARBA00022527"/>
    </source>
</evidence>